<dbReference type="EMBL" id="CAXLJL010000667">
    <property type="protein sequence ID" value="CAL5139854.1"/>
    <property type="molecule type" value="Genomic_DNA"/>
</dbReference>
<feature type="compositionally biased region" description="Polar residues" evidence="7">
    <location>
        <begin position="905"/>
        <end position="924"/>
    </location>
</feature>
<proteinExistence type="inferred from homology"/>
<dbReference type="GO" id="GO:0036064">
    <property type="term" value="C:ciliary basal body"/>
    <property type="evidence" value="ECO:0007669"/>
    <property type="project" value="TreeGrafter"/>
</dbReference>
<feature type="compositionally biased region" description="Polar residues" evidence="7">
    <location>
        <begin position="1333"/>
        <end position="1363"/>
    </location>
</feature>
<reference evidence="8" key="1">
    <citation type="submission" date="2024-06" db="EMBL/GenBank/DDBJ databases">
        <authorList>
            <person name="Liu X."/>
            <person name="Lenzi L."/>
            <person name="Haldenby T S."/>
            <person name="Uol C."/>
        </authorList>
    </citation>
    <scope>NUCLEOTIDE SEQUENCE</scope>
</reference>
<comment type="caution">
    <text evidence="8">The sequence shown here is derived from an EMBL/GenBank/DDBJ whole genome shotgun (WGS) entry which is preliminary data.</text>
</comment>
<feature type="compositionally biased region" description="Polar residues" evidence="7">
    <location>
        <begin position="1388"/>
        <end position="1401"/>
    </location>
</feature>
<dbReference type="GO" id="GO:0015631">
    <property type="term" value="F:tubulin binding"/>
    <property type="evidence" value="ECO:0007669"/>
    <property type="project" value="TreeGrafter"/>
</dbReference>
<keyword evidence="2" id="KW-0436">Ligase</keyword>
<dbReference type="PANTHER" id="PTHR12241:SF145">
    <property type="entry name" value="TUBULIN POLYGLUTAMYLASE TTLL5"/>
    <property type="match status" value="1"/>
</dbReference>
<feature type="compositionally biased region" description="Basic and acidic residues" evidence="7">
    <location>
        <begin position="1141"/>
        <end position="1155"/>
    </location>
</feature>
<protein>
    <recommendedName>
        <fullName evidence="5">Tubulin--tyrosine ligase-like protein 5</fullName>
    </recommendedName>
</protein>
<evidence type="ECO:0000256" key="7">
    <source>
        <dbReference type="SAM" id="MobiDB-lite"/>
    </source>
</evidence>
<feature type="region of interest" description="Disordered" evidence="7">
    <location>
        <begin position="896"/>
        <end position="940"/>
    </location>
</feature>
<dbReference type="PANTHER" id="PTHR12241">
    <property type="entry name" value="TUBULIN POLYGLUTAMYLASE"/>
    <property type="match status" value="1"/>
</dbReference>
<evidence type="ECO:0000256" key="5">
    <source>
        <dbReference type="ARBA" id="ARBA00041448"/>
    </source>
</evidence>
<dbReference type="GO" id="GO:0000226">
    <property type="term" value="P:microtubule cytoskeleton organization"/>
    <property type="evidence" value="ECO:0007669"/>
    <property type="project" value="TreeGrafter"/>
</dbReference>
<feature type="compositionally biased region" description="Polar residues" evidence="7">
    <location>
        <begin position="1301"/>
        <end position="1311"/>
    </location>
</feature>
<dbReference type="Gene3D" id="3.30.470.20">
    <property type="entry name" value="ATP-grasp fold, B domain"/>
    <property type="match status" value="1"/>
</dbReference>
<sequence length="1571" mass="176719">MSIKFGKGHQRLQENYNDRDECSDGSGGVCNESAATSETGSGNESVESLASISDSSFVIQDTIYEEIFNSKGHQFEEDYGENEIQKKKRGRGYIKSGSFFGLSEQKFNWVLPLFCIPSNQSGIMWTGNLRRTPVFIFSQKSMVRKSEAAENLGRLFNMSFRLVRTECRLLRSLLQSHGFQESTSQVGRFNIFWTGCHLKPCQLRLLTDFHKVNHFPRSYEITRKDRLAKNIQRMQRFKGMRHFDFVPQSFLLPDEFREFCSAYLQDKGPYIVKPIASSRGRGIYIISHPEEIPFDEPVIVSRYISNPLLLDGFKFDIRLYVAVTSYEPLVVYLYEEGLVRCATVRYQHGIRHLRTQCMHLTNYSVNKKNYEFVQNDDANIEDFGNKWSLGALLRHLKMEGHDVAGLMMRIEDIVVKSFLCVVNPIAAACDMFQGCKSRCFELYGFDIIVDEDFRPWLLEVNLSPSLACDSPLDFKIKSHMLTDLFNLVGVICHDPSRKTQGGMNRLQVRGDGQQAIPPKWPTYFEPADELMNSHRHDTPNAKFNEKSGSYPTPTAKETFSAHQTGCIPGTMVSKYIPHGLSLEEARLMRRLQEEASRAGGWIRLLPDPEAWEHYSSVWPNDPRPSYFAGEHRSNNYMYSATVSAAIASASNMESTRGDKRLDMGCSLASAYAAAFAISILYEINLKTEPESSSNVEDDENGEASERAEEGNSRALSNETHLDLSPKSKTSNAVSWYSRHKITTLHPNSSPIAVDMVSYLQSRSLGTSEDNPPVLIKRFTHIPNSTAVGKSRIPLHSITEVQMRQYITCPAKHFCDSYLSPEHCKHVSACYMHALSHMPFYLRKLGEKPVRVPGVCLAPQCKHYNYNQSTICGIIRTKQNSSKSDPAPKLSVLERLAEGSDKAESQDNSPKLEQSIRYNRSDPINSSSSLRQRSRLTFISSPTQENKRELFTEKQIHRLSGSQARHVFTAYLSRIQTRLLTESKNIVPDQNKNKAAARKESKEVDLMVRFLRRASGYLSAEAVSTICGKFNTFEPNSTGDVKSLFRVNVPDSAHPLADRKRVLARLLDKFIQIYQYETVAVFPSRQPKKDVSTNPIETQQFWSFINDATEKELESVLSVYTRIHQSVDVFMGFRNESSVPKSTDRTEKENDNEIGKGRQLLCEPMPPISSSDSGFVSATDAPPKSLHSHIDEGIANSHYAVNVDEKEAPASSKSSSGSESPALRLSAWSSCCPVSRQHSPTSDQDSEAEDRKSPVYTITNCSPEPPAEICPPLLQKTKLKGRSAARGKYNNNKVTKKPSRVEPNTTLSNQSKPSRESRIKKDAGKQSNHKNRAESTSLARPPTVLTNDSSSQTIGGKISGPTTRRSQKRRSRAQNPTKRKNQPLLYSTRLDSSCSGPRTCSRGSFRRPRSAFRAPQMVPLCRFSGASKPWEMSNFNNAVIDERNPNNHHGKPLMDTELSPIQFCDPCEKITATSSKEYTKAPDVSYPGSYPPLCTPFAMLSEPDCHQSTLRPHSTLNFNPEDYSCAIPDDNLVDSSSCIDLGGQKLSSPSRCHPNLIHPLRDSYFRNALSAV</sequence>
<dbReference type="GO" id="GO:0070740">
    <property type="term" value="F:tubulin-glutamic acid ligase activity"/>
    <property type="evidence" value="ECO:0007669"/>
    <property type="project" value="TreeGrafter"/>
</dbReference>
<evidence type="ECO:0000313" key="8">
    <source>
        <dbReference type="EMBL" id="CAL5139854.1"/>
    </source>
</evidence>
<organism evidence="8 9">
    <name type="scientific">Calicophoron daubneyi</name>
    <name type="common">Rumen fluke</name>
    <name type="synonym">Paramphistomum daubneyi</name>
    <dbReference type="NCBI Taxonomy" id="300641"/>
    <lineage>
        <taxon>Eukaryota</taxon>
        <taxon>Metazoa</taxon>
        <taxon>Spiralia</taxon>
        <taxon>Lophotrochozoa</taxon>
        <taxon>Platyhelminthes</taxon>
        <taxon>Trematoda</taxon>
        <taxon>Digenea</taxon>
        <taxon>Plagiorchiida</taxon>
        <taxon>Pronocephalata</taxon>
        <taxon>Paramphistomoidea</taxon>
        <taxon>Paramphistomidae</taxon>
        <taxon>Calicophoron</taxon>
    </lineage>
</organism>
<feature type="compositionally biased region" description="Polar residues" evidence="7">
    <location>
        <begin position="33"/>
        <end position="47"/>
    </location>
</feature>
<evidence type="ECO:0000256" key="6">
    <source>
        <dbReference type="ARBA" id="ARBA00049274"/>
    </source>
</evidence>
<evidence type="ECO:0000256" key="2">
    <source>
        <dbReference type="ARBA" id="ARBA00022598"/>
    </source>
</evidence>
<feature type="region of interest" description="Disordered" evidence="7">
    <location>
        <begin position="689"/>
        <end position="726"/>
    </location>
</feature>
<evidence type="ECO:0000256" key="4">
    <source>
        <dbReference type="ARBA" id="ARBA00022840"/>
    </source>
</evidence>
<evidence type="ECO:0000256" key="3">
    <source>
        <dbReference type="ARBA" id="ARBA00022741"/>
    </source>
</evidence>
<feature type="compositionally biased region" description="Basic and acidic residues" evidence="7">
    <location>
        <begin position="1312"/>
        <end position="1323"/>
    </location>
</feature>
<feature type="region of interest" description="Disordered" evidence="7">
    <location>
        <begin position="1231"/>
        <end position="1406"/>
    </location>
</feature>
<evidence type="ECO:0000313" key="9">
    <source>
        <dbReference type="Proteomes" id="UP001497525"/>
    </source>
</evidence>
<feature type="region of interest" description="Disordered" evidence="7">
    <location>
        <begin position="15"/>
        <end position="47"/>
    </location>
</feature>
<accession>A0AAV2TSB7</accession>
<name>A0AAV2TSB7_CALDB</name>
<dbReference type="SUPFAM" id="SSF56059">
    <property type="entry name" value="Glutathione synthetase ATP-binding domain-like"/>
    <property type="match status" value="1"/>
</dbReference>
<dbReference type="PROSITE" id="PS51221">
    <property type="entry name" value="TTL"/>
    <property type="match status" value="1"/>
</dbReference>
<dbReference type="Proteomes" id="UP001497525">
    <property type="component" value="Unassembled WGS sequence"/>
</dbReference>
<dbReference type="GO" id="GO:0005524">
    <property type="term" value="F:ATP binding"/>
    <property type="evidence" value="ECO:0007669"/>
    <property type="project" value="UniProtKB-KW"/>
</dbReference>
<feature type="compositionally biased region" description="Basic residues" evidence="7">
    <location>
        <begin position="1364"/>
        <end position="1380"/>
    </location>
</feature>
<comment type="similarity">
    <text evidence="1">Belongs to the tubulin--tyrosine ligase family.</text>
</comment>
<feature type="region of interest" description="Disordered" evidence="7">
    <location>
        <begin position="1135"/>
        <end position="1188"/>
    </location>
</feature>
<dbReference type="Pfam" id="PF03133">
    <property type="entry name" value="TTL"/>
    <property type="match status" value="1"/>
</dbReference>
<comment type="catalytic activity">
    <reaction evidence="6">
        <text>L-glutamyl-[protein] + L-glutamate + ATP = gamma-L-glutamyl-L-glutamyl-[protein] + ADP + phosphate + H(+)</text>
        <dbReference type="Rhea" id="RHEA:60144"/>
        <dbReference type="Rhea" id="RHEA-COMP:10208"/>
        <dbReference type="Rhea" id="RHEA-COMP:15517"/>
        <dbReference type="ChEBI" id="CHEBI:15378"/>
        <dbReference type="ChEBI" id="CHEBI:29973"/>
        <dbReference type="ChEBI" id="CHEBI:29985"/>
        <dbReference type="ChEBI" id="CHEBI:30616"/>
        <dbReference type="ChEBI" id="CHEBI:43474"/>
        <dbReference type="ChEBI" id="CHEBI:143622"/>
        <dbReference type="ChEBI" id="CHEBI:456216"/>
    </reaction>
    <physiologicalReaction direction="left-to-right" evidence="6">
        <dbReference type="Rhea" id="RHEA:60145"/>
    </physiologicalReaction>
</comment>
<keyword evidence="3" id="KW-0547">Nucleotide-binding</keyword>
<evidence type="ECO:0000256" key="1">
    <source>
        <dbReference type="ARBA" id="ARBA00006820"/>
    </source>
</evidence>
<keyword evidence="4" id="KW-0067">ATP-binding</keyword>
<gene>
    <name evidence="8" type="ORF">CDAUBV1_LOCUS15052</name>
</gene>
<dbReference type="InterPro" id="IPR004344">
    <property type="entry name" value="TTL/TTLL_fam"/>
</dbReference>